<keyword evidence="2" id="KW-1185">Reference proteome</keyword>
<evidence type="ECO:0000313" key="2">
    <source>
        <dbReference type="Proteomes" id="UP000813385"/>
    </source>
</evidence>
<proteinExistence type="predicted"/>
<feature type="non-terminal residue" evidence="1">
    <location>
        <position position="115"/>
    </location>
</feature>
<gene>
    <name evidence="1" type="ORF">B0T11DRAFT_315749</name>
</gene>
<protein>
    <submittedName>
        <fullName evidence="1">Uncharacterized protein</fullName>
    </submittedName>
</protein>
<accession>A0A8K0TIC3</accession>
<sequence>MQAGAELPWETSPTRPGCGSAWLASAPASWCFSVVSDCWRRLGATGCQAEARRSTRVGWPRGEGLCSVAQGSLSNAMKGGRGCARIMYVCGATRAQEATICWMCSWSARNPWPFA</sequence>
<name>A0A8K0TIC3_9PEZI</name>
<evidence type="ECO:0000313" key="1">
    <source>
        <dbReference type="EMBL" id="KAH7367251.1"/>
    </source>
</evidence>
<reference evidence="1" key="1">
    <citation type="journal article" date="2021" name="Nat. Commun.">
        <title>Genetic determinants of endophytism in the Arabidopsis root mycobiome.</title>
        <authorList>
            <person name="Mesny F."/>
            <person name="Miyauchi S."/>
            <person name="Thiergart T."/>
            <person name="Pickel B."/>
            <person name="Atanasova L."/>
            <person name="Karlsson M."/>
            <person name="Huettel B."/>
            <person name="Barry K.W."/>
            <person name="Haridas S."/>
            <person name="Chen C."/>
            <person name="Bauer D."/>
            <person name="Andreopoulos W."/>
            <person name="Pangilinan J."/>
            <person name="LaButti K."/>
            <person name="Riley R."/>
            <person name="Lipzen A."/>
            <person name="Clum A."/>
            <person name="Drula E."/>
            <person name="Henrissat B."/>
            <person name="Kohler A."/>
            <person name="Grigoriev I.V."/>
            <person name="Martin F.M."/>
            <person name="Hacquard S."/>
        </authorList>
    </citation>
    <scope>NUCLEOTIDE SEQUENCE</scope>
    <source>
        <strain evidence="1">MPI-CAGE-AT-0016</strain>
    </source>
</reference>
<organism evidence="1 2">
    <name type="scientific">Plectosphaerella cucumerina</name>
    <dbReference type="NCBI Taxonomy" id="40658"/>
    <lineage>
        <taxon>Eukaryota</taxon>
        <taxon>Fungi</taxon>
        <taxon>Dikarya</taxon>
        <taxon>Ascomycota</taxon>
        <taxon>Pezizomycotina</taxon>
        <taxon>Sordariomycetes</taxon>
        <taxon>Hypocreomycetidae</taxon>
        <taxon>Glomerellales</taxon>
        <taxon>Plectosphaerellaceae</taxon>
        <taxon>Plectosphaerella</taxon>
    </lineage>
</organism>
<dbReference type="Proteomes" id="UP000813385">
    <property type="component" value="Unassembled WGS sequence"/>
</dbReference>
<comment type="caution">
    <text evidence="1">The sequence shown here is derived from an EMBL/GenBank/DDBJ whole genome shotgun (WGS) entry which is preliminary data.</text>
</comment>
<dbReference type="EMBL" id="JAGPXD010000002">
    <property type="protein sequence ID" value="KAH7367251.1"/>
    <property type="molecule type" value="Genomic_DNA"/>
</dbReference>
<dbReference type="AlphaFoldDB" id="A0A8K0TIC3"/>